<sequence length="147" mass="15892">MTSELLLPALNAARKGLSEGGIPIGSALYVEGTIVATGRNRRQQLGSVIRHAELDCLEQAGRLPAGSYRRATLVTTLSPCDMCAGAVLLYGIPRVIIGENRNFTGAEDLLRSRGVQLEVLDDDACALLMEDFMTEYPSLWNEDIGLL</sequence>
<dbReference type="EMBL" id="JACSQD010000007">
    <property type="protein sequence ID" value="MBD7996498.1"/>
    <property type="molecule type" value="Genomic_DNA"/>
</dbReference>
<dbReference type="PROSITE" id="PS51747">
    <property type="entry name" value="CYT_DCMP_DEAMINASES_2"/>
    <property type="match status" value="1"/>
</dbReference>
<accession>A0ABR8UVE1</accession>
<dbReference type="Gene3D" id="3.40.140.10">
    <property type="entry name" value="Cytidine Deaminase, domain 2"/>
    <property type="match status" value="1"/>
</dbReference>
<gene>
    <name evidence="2" type="ORF">H9639_14450</name>
</gene>
<evidence type="ECO:0000313" key="2">
    <source>
        <dbReference type="EMBL" id="MBD7996498.1"/>
    </source>
</evidence>
<dbReference type="InterPro" id="IPR002125">
    <property type="entry name" value="CMP_dCMP_dom"/>
</dbReference>
<protein>
    <submittedName>
        <fullName evidence="2">Nucleoside deaminase</fullName>
    </submittedName>
</protein>
<proteinExistence type="predicted"/>
<dbReference type="CDD" id="cd01285">
    <property type="entry name" value="nucleoside_deaminase"/>
    <property type="match status" value="1"/>
</dbReference>
<reference evidence="2 3" key="1">
    <citation type="submission" date="2020-08" db="EMBL/GenBank/DDBJ databases">
        <title>A Genomic Blueprint of the Chicken Gut Microbiome.</title>
        <authorList>
            <person name="Gilroy R."/>
            <person name="Ravi A."/>
            <person name="Getino M."/>
            <person name="Pursley I."/>
            <person name="Horton D.L."/>
            <person name="Alikhan N.-F."/>
            <person name="Baker D."/>
            <person name="Gharbi K."/>
            <person name="Hall N."/>
            <person name="Watson M."/>
            <person name="Adriaenssens E.M."/>
            <person name="Foster-Nyarko E."/>
            <person name="Jarju S."/>
            <person name="Secka A."/>
            <person name="Antonio M."/>
            <person name="Oren A."/>
            <person name="Chaudhuri R."/>
            <person name="La Ragione R.M."/>
            <person name="Hildebrand F."/>
            <person name="Pallen M.J."/>
        </authorList>
    </citation>
    <scope>NUCLEOTIDE SEQUENCE [LARGE SCALE GENOMIC DNA]</scope>
    <source>
        <strain evidence="2 3">Sa2CUA1</strain>
    </source>
</reference>
<organism evidence="2 3">
    <name type="scientific">Arthrobacter gallicola</name>
    <dbReference type="NCBI Taxonomy" id="2762225"/>
    <lineage>
        <taxon>Bacteria</taxon>
        <taxon>Bacillati</taxon>
        <taxon>Actinomycetota</taxon>
        <taxon>Actinomycetes</taxon>
        <taxon>Micrococcales</taxon>
        <taxon>Micrococcaceae</taxon>
        <taxon>Arthrobacter</taxon>
    </lineage>
</organism>
<dbReference type="SUPFAM" id="SSF53927">
    <property type="entry name" value="Cytidine deaminase-like"/>
    <property type="match status" value="1"/>
</dbReference>
<name>A0ABR8UVE1_9MICC</name>
<feature type="domain" description="CMP/dCMP-type deaminase" evidence="1">
    <location>
        <begin position="1"/>
        <end position="117"/>
    </location>
</feature>
<dbReference type="Proteomes" id="UP000609874">
    <property type="component" value="Unassembled WGS sequence"/>
</dbReference>
<keyword evidence="3" id="KW-1185">Reference proteome</keyword>
<dbReference type="PANTHER" id="PTHR11079">
    <property type="entry name" value="CYTOSINE DEAMINASE FAMILY MEMBER"/>
    <property type="match status" value="1"/>
</dbReference>
<dbReference type="RefSeq" id="WP_191808779.1">
    <property type="nucleotide sequence ID" value="NZ_JACSQD010000007.1"/>
</dbReference>
<evidence type="ECO:0000259" key="1">
    <source>
        <dbReference type="PROSITE" id="PS51747"/>
    </source>
</evidence>
<dbReference type="InterPro" id="IPR016193">
    <property type="entry name" value="Cytidine_deaminase-like"/>
</dbReference>
<dbReference type="PANTHER" id="PTHR11079:SF190">
    <property type="entry name" value="CYTOSINE DEAMINASE"/>
    <property type="match status" value="1"/>
</dbReference>
<evidence type="ECO:0000313" key="3">
    <source>
        <dbReference type="Proteomes" id="UP000609874"/>
    </source>
</evidence>
<dbReference type="Pfam" id="PF00383">
    <property type="entry name" value="dCMP_cyt_deam_1"/>
    <property type="match status" value="1"/>
</dbReference>
<comment type="caution">
    <text evidence="2">The sequence shown here is derived from an EMBL/GenBank/DDBJ whole genome shotgun (WGS) entry which is preliminary data.</text>
</comment>